<comment type="caution">
    <text evidence="2">The sequence shown here is derived from an EMBL/GenBank/DDBJ whole genome shotgun (WGS) entry which is preliminary data.</text>
</comment>
<dbReference type="Gene3D" id="2.120.10.30">
    <property type="entry name" value="TolB, C-terminal domain"/>
    <property type="match status" value="2"/>
</dbReference>
<evidence type="ECO:0000313" key="2">
    <source>
        <dbReference type="EMBL" id="MBK9985142.1"/>
    </source>
</evidence>
<proteinExistence type="inferred from homology"/>
<comment type="similarity">
    <text evidence="1">Belongs to the TolB family.</text>
</comment>
<dbReference type="EMBL" id="JADKGY010000033">
    <property type="protein sequence ID" value="MBK9985142.1"/>
    <property type="molecule type" value="Genomic_DNA"/>
</dbReference>
<dbReference type="Pfam" id="PF07676">
    <property type="entry name" value="PD40"/>
    <property type="match status" value="4"/>
</dbReference>
<accession>A0A9D7SXX4</accession>
<reference evidence="2 3" key="1">
    <citation type="submission" date="2020-10" db="EMBL/GenBank/DDBJ databases">
        <title>Connecting structure to function with the recovery of over 1000 high-quality activated sludge metagenome-assembled genomes encoding full-length rRNA genes using long-read sequencing.</title>
        <authorList>
            <person name="Singleton C.M."/>
            <person name="Petriglieri F."/>
            <person name="Kristensen J.M."/>
            <person name="Kirkegaard R.H."/>
            <person name="Michaelsen T.Y."/>
            <person name="Andersen M.H."/>
            <person name="Karst S.M."/>
            <person name="Dueholm M.S."/>
            <person name="Nielsen P.H."/>
            <person name="Albertsen M."/>
        </authorList>
    </citation>
    <scope>NUCLEOTIDE SEQUENCE [LARGE SCALE GENOMIC DNA]</scope>
    <source>
        <strain evidence="2">Ribe_18-Q3-R11-54_MAXAC.273</strain>
    </source>
</reference>
<evidence type="ECO:0000313" key="3">
    <source>
        <dbReference type="Proteomes" id="UP000808337"/>
    </source>
</evidence>
<evidence type="ECO:0000256" key="1">
    <source>
        <dbReference type="ARBA" id="ARBA00009820"/>
    </source>
</evidence>
<sequence length="308" mass="34791">MVKLRILNILLLLLAMHFSISNVYAQKVIHYYNPTWSPDGTKLLFESTRDGKSSIFTISIDGSDLKKLTDTIYDYGQPAWSPDGRSIVYYGSQQPMQLFTNSSTGGMQTELPTPLYDAYEPNCSSNQILVFNSRKIGQTPNDISIMNINGTSLKIITDSSHDFSSPAWSPDGTKILFKRSVAIRKKWKDITPEERIQMRDSSEIMSMNADGSNIQNLTKNNVRDISPSWSPDGHSFYYLSEVAAGKALFKQKIKTGKRKQICMLHKDMNRVSISPDQKYLAYAAERENKSAVYILDIRKNSETVIIGD</sequence>
<dbReference type="PANTHER" id="PTHR36842">
    <property type="entry name" value="PROTEIN TOLB HOMOLOG"/>
    <property type="match status" value="1"/>
</dbReference>
<organism evidence="2 3">
    <name type="scientific">Candidatus Opimibacter skivensis</name>
    <dbReference type="NCBI Taxonomy" id="2982028"/>
    <lineage>
        <taxon>Bacteria</taxon>
        <taxon>Pseudomonadati</taxon>
        <taxon>Bacteroidota</taxon>
        <taxon>Saprospiria</taxon>
        <taxon>Saprospirales</taxon>
        <taxon>Saprospiraceae</taxon>
        <taxon>Candidatus Opimibacter</taxon>
    </lineage>
</organism>
<dbReference type="PANTHER" id="PTHR36842:SF1">
    <property type="entry name" value="PROTEIN TOLB"/>
    <property type="match status" value="1"/>
</dbReference>
<dbReference type="InterPro" id="IPR011042">
    <property type="entry name" value="6-blade_b-propeller_TolB-like"/>
</dbReference>
<name>A0A9D7SXX4_9BACT</name>
<dbReference type="InterPro" id="IPR011659">
    <property type="entry name" value="WD40"/>
</dbReference>
<gene>
    <name evidence="2" type="ORF">IPP15_22755</name>
</gene>
<dbReference type="AlphaFoldDB" id="A0A9D7SXX4"/>
<dbReference type="Proteomes" id="UP000808337">
    <property type="component" value="Unassembled WGS sequence"/>
</dbReference>
<dbReference type="SUPFAM" id="SSF69304">
    <property type="entry name" value="Tricorn protease N-terminal domain"/>
    <property type="match status" value="1"/>
</dbReference>
<protein>
    <submittedName>
        <fullName evidence="2">PD40 domain-containing protein</fullName>
    </submittedName>
</protein>